<dbReference type="RefSeq" id="WP_201920297.1">
    <property type="nucleotide sequence ID" value="NZ_BAABAX010000003.1"/>
</dbReference>
<evidence type="ECO:0000313" key="2">
    <source>
        <dbReference type="Proteomes" id="UP000651057"/>
    </source>
</evidence>
<sequence>MSKKQKKAIKDKIDEFVDINTPREITMKLAEELLNELTQDHRTIIKTSVWNRIKIKILNLINKQEYFFE</sequence>
<evidence type="ECO:0000313" key="1">
    <source>
        <dbReference type="EMBL" id="MBL0684328.1"/>
    </source>
</evidence>
<comment type="caution">
    <text evidence="1">The sequence shown here is derived from an EMBL/GenBank/DDBJ whole genome shotgun (WGS) entry which is preliminary data.</text>
</comment>
<dbReference type="AlphaFoldDB" id="A0A937DB81"/>
<gene>
    <name evidence="1" type="ORF">JJQ60_12435</name>
</gene>
<proteinExistence type="predicted"/>
<accession>A0A937DB81</accession>
<keyword evidence="2" id="KW-1185">Reference proteome</keyword>
<dbReference type="EMBL" id="JAERQJ010000004">
    <property type="protein sequence ID" value="MBL0684328.1"/>
    <property type="molecule type" value="Genomic_DNA"/>
</dbReference>
<protein>
    <submittedName>
        <fullName evidence="1">Uncharacterized protein</fullName>
    </submittedName>
</protein>
<dbReference type="Proteomes" id="UP000651057">
    <property type="component" value="Unassembled WGS sequence"/>
</dbReference>
<name>A0A937DB81_9FLAO</name>
<organism evidence="1 2">
    <name type="scientific">Aquimarina mytili</name>
    <dbReference type="NCBI Taxonomy" id="874423"/>
    <lineage>
        <taxon>Bacteria</taxon>
        <taxon>Pseudomonadati</taxon>
        <taxon>Bacteroidota</taxon>
        <taxon>Flavobacteriia</taxon>
        <taxon>Flavobacteriales</taxon>
        <taxon>Flavobacteriaceae</taxon>
        <taxon>Aquimarina</taxon>
    </lineage>
</organism>
<reference evidence="1" key="1">
    <citation type="submission" date="2021-01" db="EMBL/GenBank/DDBJ databases">
        <authorList>
            <person name="Zhong Y.L."/>
        </authorList>
    </citation>
    <scope>NUCLEOTIDE SEQUENCE</scope>
    <source>
        <strain evidence="1">KCTC 23302</strain>
    </source>
</reference>